<feature type="region of interest" description="Disordered" evidence="1">
    <location>
        <begin position="1"/>
        <end position="56"/>
    </location>
</feature>
<protein>
    <submittedName>
        <fullName evidence="2">Uncharacterized protein</fullName>
    </submittedName>
</protein>
<dbReference type="AlphaFoldDB" id="A0A6A5QZX6"/>
<evidence type="ECO:0000313" key="3">
    <source>
        <dbReference type="Proteomes" id="UP000800096"/>
    </source>
</evidence>
<keyword evidence="3" id="KW-1185">Reference proteome</keyword>
<accession>A0A6A5QZX6</accession>
<evidence type="ECO:0000313" key="2">
    <source>
        <dbReference type="EMBL" id="KAF1920390.1"/>
    </source>
</evidence>
<name>A0A6A5QZX6_AMPQU</name>
<organism evidence="2 3">
    <name type="scientific">Ampelomyces quisqualis</name>
    <name type="common">Powdery mildew agent</name>
    <dbReference type="NCBI Taxonomy" id="50730"/>
    <lineage>
        <taxon>Eukaryota</taxon>
        <taxon>Fungi</taxon>
        <taxon>Dikarya</taxon>
        <taxon>Ascomycota</taxon>
        <taxon>Pezizomycotina</taxon>
        <taxon>Dothideomycetes</taxon>
        <taxon>Pleosporomycetidae</taxon>
        <taxon>Pleosporales</taxon>
        <taxon>Pleosporineae</taxon>
        <taxon>Phaeosphaeriaceae</taxon>
        <taxon>Ampelomyces</taxon>
    </lineage>
</organism>
<evidence type="ECO:0000256" key="1">
    <source>
        <dbReference type="SAM" id="MobiDB-lite"/>
    </source>
</evidence>
<dbReference type="Proteomes" id="UP000800096">
    <property type="component" value="Unassembled WGS sequence"/>
</dbReference>
<proteinExistence type="predicted"/>
<feature type="compositionally biased region" description="Polar residues" evidence="1">
    <location>
        <begin position="1"/>
        <end position="20"/>
    </location>
</feature>
<gene>
    <name evidence="2" type="ORF">BDU57DRAFT_591542</name>
</gene>
<dbReference type="EMBL" id="ML979132">
    <property type="protein sequence ID" value="KAF1920390.1"/>
    <property type="molecule type" value="Genomic_DNA"/>
</dbReference>
<feature type="compositionally biased region" description="Polar residues" evidence="1">
    <location>
        <begin position="39"/>
        <end position="50"/>
    </location>
</feature>
<reference evidence="2" key="1">
    <citation type="journal article" date="2020" name="Stud. Mycol.">
        <title>101 Dothideomycetes genomes: a test case for predicting lifestyles and emergence of pathogens.</title>
        <authorList>
            <person name="Haridas S."/>
            <person name="Albert R."/>
            <person name="Binder M."/>
            <person name="Bloem J."/>
            <person name="Labutti K."/>
            <person name="Salamov A."/>
            <person name="Andreopoulos B."/>
            <person name="Baker S."/>
            <person name="Barry K."/>
            <person name="Bills G."/>
            <person name="Bluhm B."/>
            <person name="Cannon C."/>
            <person name="Castanera R."/>
            <person name="Culley D."/>
            <person name="Daum C."/>
            <person name="Ezra D."/>
            <person name="Gonzalez J."/>
            <person name="Henrissat B."/>
            <person name="Kuo A."/>
            <person name="Liang C."/>
            <person name="Lipzen A."/>
            <person name="Lutzoni F."/>
            <person name="Magnuson J."/>
            <person name="Mondo S."/>
            <person name="Nolan M."/>
            <person name="Ohm R."/>
            <person name="Pangilinan J."/>
            <person name="Park H.-J."/>
            <person name="Ramirez L."/>
            <person name="Alfaro M."/>
            <person name="Sun H."/>
            <person name="Tritt A."/>
            <person name="Yoshinaga Y."/>
            <person name="Zwiers L.-H."/>
            <person name="Turgeon B."/>
            <person name="Goodwin S."/>
            <person name="Spatafora J."/>
            <person name="Crous P."/>
            <person name="Grigoriev I."/>
        </authorList>
    </citation>
    <scope>NUCLEOTIDE SEQUENCE</scope>
    <source>
        <strain evidence="2">HMLAC05119</strain>
    </source>
</reference>
<sequence length="275" mass="29331">MTGSLNPNSAVSNSRPSTASGAVADERSTSLAAERMTDDQSPTCPNSQNPMFFVPGPPLSPDAKAYTSPCGSVLGRMFKKLLGAGSGVRGELLGSPRAMDPCQLESKEYDTMCIGVAQGIDSWQVLQEEYQPREPWHVHVAGEASRVLVLGMLDTRSTAMRRAGNTGGLDSVHLHAFRHVLTVCLPSTGILDAVGATATSKAANISVARCYQSIIDVVSLPPWYDQASKDVNVSYGTSYVGGMLREATDRVAEAARYPCRPAVRMDVARTIHLST</sequence>